<evidence type="ECO:0000256" key="1">
    <source>
        <dbReference type="ARBA" id="ARBA00001917"/>
    </source>
</evidence>
<keyword evidence="4" id="KW-0285">Flavoprotein</keyword>
<dbReference type="InterPro" id="IPR050619">
    <property type="entry name" value="Flavodoxin"/>
</dbReference>
<dbReference type="Pfam" id="PF00258">
    <property type="entry name" value="Flavodoxin_1"/>
    <property type="match status" value="1"/>
</dbReference>
<dbReference type="AlphaFoldDB" id="A0A9W7C080"/>
<keyword evidence="5" id="KW-0288">FMN</keyword>
<evidence type="ECO:0000313" key="9">
    <source>
        <dbReference type="EMBL" id="GMH99822.1"/>
    </source>
</evidence>
<keyword evidence="7" id="KW-0732">Signal</keyword>
<dbReference type="NCBIfam" id="NF006738">
    <property type="entry name" value="PRK09267.1-4"/>
    <property type="match status" value="1"/>
</dbReference>
<keyword evidence="3" id="KW-0813">Transport</keyword>
<feature type="chain" id="PRO_5040871038" description="Flavodoxin-like domain-containing protein" evidence="7">
    <location>
        <begin position="16"/>
        <end position="205"/>
    </location>
</feature>
<comment type="caution">
    <text evidence="9">The sequence shown here is derived from an EMBL/GenBank/DDBJ whole genome shotgun (WGS) entry which is preliminary data.</text>
</comment>
<gene>
    <name evidence="9" type="ORF">TrST_g9141</name>
</gene>
<dbReference type="PANTHER" id="PTHR42809:SF1">
    <property type="entry name" value="FLAVODOXIN 1"/>
    <property type="match status" value="1"/>
</dbReference>
<sequence length="205" mass="21843">MKIVFSLAFITSASAWTISPRATFRSSTSLAATGVFYSTMTGNTETCGGHIVEALKGAGVDASDLTDIGDADGVDGYDSLIVGAPTWHTGADSERSGTAWDEWLYNTLPSLNLSGKKVAVFGCGDQEGYADNYCDAAGELYDQFKAAGATLVGLTSTEGYNHVESKAEIEAGKFCGQMFDEDNQYEESEGRAKNWIDQLKGEGMF</sequence>
<dbReference type="GO" id="GO:0010181">
    <property type="term" value="F:FMN binding"/>
    <property type="evidence" value="ECO:0007669"/>
    <property type="project" value="InterPro"/>
</dbReference>
<evidence type="ECO:0000256" key="3">
    <source>
        <dbReference type="ARBA" id="ARBA00022448"/>
    </source>
</evidence>
<dbReference type="SUPFAM" id="SSF52218">
    <property type="entry name" value="Flavoproteins"/>
    <property type="match status" value="1"/>
</dbReference>
<keyword evidence="6" id="KW-0249">Electron transport</keyword>
<evidence type="ECO:0000313" key="10">
    <source>
        <dbReference type="Proteomes" id="UP001165085"/>
    </source>
</evidence>
<keyword evidence="10" id="KW-1185">Reference proteome</keyword>
<evidence type="ECO:0000256" key="4">
    <source>
        <dbReference type="ARBA" id="ARBA00022630"/>
    </source>
</evidence>
<dbReference type="Proteomes" id="UP001165085">
    <property type="component" value="Unassembled WGS sequence"/>
</dbReference>
<dbReference type="PIRSF" id="PIRSF038996">
    <property type="entry name" value="FldA"/>
    <property type="match status" value="1"/>
</dbReference>
<proteinExistence type="inferred from homology"/>
<dbReference type="InterPro" id="IPR010086">
    <property type="entry name" value="Flavodoxin_lc"/>
</dbReference>
<comment type="similarity">
    <text evidence="2">Belongs to the flavodoxin family.</text>
</comment>
<dbReference type="OrthoDB" id="528439at2759"/>
<feature type="domain" description="Flavodoxin-like" evidence="8">
    <location>
        <begin position="33"/>
        <end position="200"/>
    </location>
</feature>
<evidence type="ECO:0000256" key="7">
    <source>
        <dbReference type="SAM" id="SignalP"/>
    </source>
</evidence>
<dbReference type="InterPro" id="IPR008254">
    <property type="entry name" value="Flavodoxin/NO_synth"/>
</dbReference>
<dbReference type="NCBIfam" id="TIGR01752">
    <property type="entry name" value="flav_long"/>
    <property type="match status" value="1"/>
</dbReference>
<feature type="signal peptide" evidence="7">
    <location>
        <begin position="1"/>
        <end position="15"/>
    </location>
</feature>
<dbReference type="PANTHER" id="PTHR42809">
    <property type="entry name" value="FLAVODOXIN 2"/>
    <property type="match status" value="1"/>
</dbReference>
<accession>A0A9W7C080</accession>
<evidence type="ECO:0000259" key="8">
    <source>
        <dbReference type="PROSITE" id="PS50902"/>
    </source>
</evidence>
<protein>
    <recommendedName>
        <fullName evidence="8">Flavodoxin-like domain-containing protein</fullName>
    </recommendedName>
</protein>
<evidence type="ECO:0000256" key="2">
    <source>
        <dbReference type="ARBA" id="ARBA00005267"/>
    </source>
</evidence>
<dbReference type="InterPro" id="IPR029039">
    <property type="entry name" value="Flavoprotein-like_sf"/>
</dbReference>
<dbReference type="PROSITE" id="PS50902">
    <property type="entry name" value="FLAVODOXIN_LIKE"/>
    <property type="match status" value="1"/>
</dbReference>
<comment type="cofactor">
    <cofactor evidence="1">
        <name>FMN</name>
        <dbReference type="ChEBI" id="CHEBI:58210"/>
    </cofactor>
</comment>
<organism evidence="9 10">
    <name type="scientific">Triparma strigata</name>
    <dbReference type="NCBI Taxonomy" id="1606541"/>
    <lineage>
        <taxon>Eukaryota</taxon>
        <taxon>Sar</taxon>
        <taxon>Stramenopiles</taxon>
        <taxon>Ochrophyta</taxon>
        <taxon>Bolidophyceae</taxon>
        <taxon>Parmales</taxon>
        <taxon>Triparmaceae</taxon>
        <taxon>Triparma</taxon>
    </lineage>
</organism>
<dbReference type="EMBL" id="BRXY01000558">
    <property type="protein sequence ID" value="GMH99822.1"/>
    <property type="molecule type" value="Genomic_DNA"/>
</dbReference>
<dbReference type="Gene3D" id="3.40.50.360">
    <property type="match status" value="1"/>
</dbReference>
<reference evidence="10" key="1">
    <citation type="journal article" date="2023" name="Commun. Biol.">
        <title>Genome analysis of Parmales, the sister group of diatoms, reveals the evolutionary specialization of diatoms from phago-mixotrophs to photoautotrophs.</title>
        <authorList>
            <person name="Ban H."/>
            <person name="Sato S."/>
            <person name="Yoshikawa S."/>
            <person name="Yamada K."/>
            <person name="Nakamura Y."/>
            <person name="Ichinomiya M."/>
            <person name="Sato N."/>
            <person name="Blanc-Mathieu R."/>
            <person name="Endo H."/>
            <person name="Kuwata A."/>
            <person name="Ogata H."/>
        </authorList>
    </citation>
    <scope>NUCLEOTIDE SEQUENCE [LARGE SCALE GENOMIC DNA]</scope>
    <source>
        <strain evidence="10">NIES 3701</strain>
    </source>
</reference>
<name>A0A9W7C080_9STRA</name>
<evidence type="ECO:0000256" key="6">
    <source>
        <dbReference type="ARBA" id="ARBA00022982"/>
    </source>
</evidence>
<evidence type="ECO:0000256" key="5">
    <source>
        <dbReference type="ARBA" id="ARBA00022643"/>
    </source>
</evidence>